<protein>
    <submittedName>
        <fullName evidence="1">Uncharacterized protein</fullName>
    </submittedName>
</protein>
<dbReference type="Proteomes" id="UP001186974">
    <property type="component" value="Unassembled WGS sequence"/>
</dbReference>
<evidence type="ECO:0000313" key="1">
    <source>
        <dbReference type="EMBL" id="KAK3063224.1"/>
    </source>
</evidence>
<evidence type="ECO:0000313" key="2">
    <source>
        <dbReference type="Proteomes" id="UP001186974"/>
    </source>
</evidence>
<keyword evidence="2" id="KW-1185">Reference proteome</keyword>
<accession>A0ACC3D868</accession>
<organism evidence="1 2">
    <name type="scientific">Coniosporium uncinatum</name>
    <dbReference type="NCBI Taxonomy" id="93489"/>
    <lineage>
        <taxon>Eukaryota</taxon>
        <taxon>Fungi</taxon>
        <taxon>Dikarya</taxon>
        <taxon>Ascomycota</taxon>
        <taxon>Pezizomycotina</taxon>
        <taxon>Dothideomycetes</taxon>
        <taxon>Dothideomycetes incertae sedis</taxon>
        <taxon>Coniosporium</taxon>
    </lineage>
</organism>
<gene>
    <name evidence="1" type="ORF">LTS18_002106</name>
</gene>
<dbReference type="EMBL" id="JAWDJW010006939">
    <property type="protein sequence ID" value="KAK3063224.1"/>
    <property type="molecule type" value="Genomic_DNA"/>
</dbReference>
<reference evidence="1" key="1">
    <citation type="submission" date="2024-09" db="EMBL/GenBank/DDBJ databases">
        <title>Black Yeasts Isolated from many extreme environments.</title>
        <authorList>
            <person name="Coleine C."/>
            <person name="Stajich J.E."/>
            <person name="Selbmann L."/>
        </authorList>
    </citation>
    <scope>NUCLEOTIDE SEQUENCE</scope>
    <source>
        <strain evidence="1">CCFEE 5737</strain>
    </source>
</reference>
<proteinExistence type="predicted"/>
<name>A0ACC3D868_9PEZI</name>
<comment type="caution">
    <text evidence="1">The sequence shown here is derived from an EMBL/GenBank/DDBJ whole genome shotgun (WGS) entry which is preliminary data.</text>
</comment>
<sequence>MSDAAREARKEQDEIWVRASNAHDVSCHHEDRGCTPKYTCKVPAEDWQIPEDAAGSDTTTLVGYDAEERDVYTPRRDTLACPVLTGEWQHRAEYWDATVNLDDMDSNEMLDPTAANVTSEAIAALRANKGFASPASHLSDVVEEEEDERRALAPSIAKEERNVPGRTLSRRGKNSNLRNLAHRNSLIRGQAGFKNSPILQLERP</sequence>